<proteinExistence type="inferred from homology"/>
<keyword evidence="7" id="KW-1185">Reference proteome</keyword>
<comment type="similarity">
    <text evidence="2">Belongs to the bacterial solute-binding protein SsuA/TauA family.</text>
</comment>
<evidence type="ECO:0000313" key="7">
    <source>
        <dbReference type="Proteomes" id="UP000184363"/>
    </source>
</evidence>
<dbReference type="EMBL" id="FRAP01000010">
    <property type="protein sequence ID" value="SHK67702.1"/>
    <property type="molecule type" value="Genomic_DNA"/>
</dbReference>
<reference evidence="6 7" key="1">
    <citation type="submission" date="2016-11" db="EMBL/GenBank/DDBJ databases">
        <authorList>
            <person name="Jaros S."/>
            <person name="Januszkiewicz K."/>
            <person name="Wedrychowicz H."/>
        </authorList>
    </citation>
    <scope>NUCLEOTIDE SEQUENCE [LARGE SCALE GENOMIC DNA]</scope>
    <source>
        <strain evidence="6 7">DSM 43832</strain>
    </source>
</reference>
<dbReference type="PANTHER" id="PTHR30024:SF47">
    <property type="entry name" value="TAURINE-BINDING PERIPLASMIC PROTEIN"/>
    <property type="match status" value="1"/>
</dbReference>
<dbReference type="PANTHER" id="PTHR30024">
    <property type="entry name" value="ALIPHATIC SULFONATES-BINDING PROTEIN-RELATED"/>
    <property type="match status" value="1"/>
</dbReference>
<feature type="chain" id="PRO_5039430086" evidence="4">
    <location>
        <begin position="20"/>
        <end position="338"/>
    </location>
</feature>
<dbReference type="PROSITE" id="PS51257">
    <property type="entry name" value="PROKAR_LIPOPROTEIN"/>
    <property type="match status" value="1"/>
</dbReference>
<evidence type="ECO:0000256" key="4">
    <source>
        <dbReference type="SAM" id="SignalP"/>
    </source>
</evidence>
<feature type="signal peptide" evidence="4">
    <location>
        <begin position="1"/>
        <end position="19"/>
    </location>
</feature>
<dbReference type="Gene3D" id="3.40.190.10">
    <property type="entry name" value="Periplasmic binding protein-like II"/>
    <property type="match status" value="2"/>
</dbReference>
<dbReference type="RefSeq" id="WP_073457550.1">
    <property type="nucleotide sequence ID" value="NZ_CALGVN010000001.1"/>
</dbReference>
<sequence length="338" mass="34997">MSARRIVAALLAAATLVLAGCGTGGSSGGSGDGSTEPVRVAHVVSTLFSPLYIAEAKGYFADAGIRIQLQPVKSGQDAVPLAANRQLDVVVAGFSAGLFNAIQSGLQIKVVGSMAVSDGKMDDPPSALVVSKALVDSGQVRSVADLRGRRIAIAGGPGSSGGYLTDRMLRTGGLTLRDIQPVNLANPDMPAAVESGAVDAATTSAPFNVHMERAGTGVPLAVPPAGNKSTGVIFGAHFVTDDRAQRFFSALARGARDLQGDQAKSEENLRILAAATQQDVETVRSLPLYEWLPDLAPSPEDMSAMQQTYLDAGLLEYSEPMDPATFVETRFAAGARET</sequence>
<keyword evidence="3 4" id="KW-0732">Signal</keyword>
<evidence type="ECO:0000259" key="5">
    <source>
        <dbReference type="Pfam" id="PF09084"/>
    </source>
</evidence>
<evidence type="ECO:0000256" key="3">
    <source>
        <dbReference type="ARBA" id="ARBA00022729"/>
    </source>
</evidence>
<dbReference type="STRING" id="1848.SAMN05443637_11033"/>
<dbReference type="Proteomes" id="UP000184363">
    <property type="component" value="Unassembled WGS sequence"/>
</dbReference>
<organism evidence="6 7">
    <name type="scientific">Pseudonocardia thermophila</name>
    <dbReference type="NCBI Taxonomy" id="1848"/>
    <lineage>
        <taxon>Bacteria</taxon>
        <taxon>Bacillati</taxon>
        <taxon>Actinomycetota</taxon>
        <taxon>Actinomycetes</taxon>
        <taxon>Pseudonocardiales</taxon>
        <taxon>Pseudonocardiaceae</taxon>
        <taxon>Pseudonocardia</taxon>
    </lineage>
</organism>
<dbReference type="Pfam" id="PF09084">
    <property type="entry name" value="NMT1"/>
    <property type="match status" value="1"/>
</dbReference>
<evidence type="ECO:0000256" key="2">
    <source>
        <dbReference type="ARBA" id="ARBA00010742"/>
    </source>
</evidence>
<evidence type="ECO:0000256" key="1">
    <source>
        <dbReference type="ARBA" id="ARBA00004418"/>
    </source>
</evidence>
<dbReference type="SUPFAM" id="SSF53850">
    <property type="entry name" value="Periplasmic binding protein-like II"/>
    <property type="match status" value="1"/>
</dbReference>
<dbReference type="GO" id="GO:0042597">
    <property type="term" value="C:periplasmic space"/>
    <property type="evidence" value="ECO:0007669"/>
    <property type="project" value="UniProtKB-SubCell"/>
</dbReference>
<comment type="subcellular location">
    <subcellularLocation>
        <location evidence="1">Periplasm</location>
    </subcellularLocation>
</comment>
<feature type="domain" description="SsuA/THI5-like" evidence="5">
    <location>
        <begin position="48"/>
        <end position="259"/>
    </location>
</feature>
<dbReference type="AlphaFoldDB" id="A0A1M6UEM7"/>
<name>A0A1M6UEM7_PSETH</name>
<accession>A0A1M6UEM7</accession>
<dbReference type="InterPro" id="IPR015168">
    <property type="entry name" value="SsuA/THI5"/>
</dbReference>
<protein>
    <submittedName>
        <fullName evidence="6">NitT/TauT family transport system substrate-binding protein</fullName>
    </submittedName>
</protein>
<evidence type="ECO:0000313" key="6">
    <source>
        <dbReference type="EMBL" id="SHK67702.1"/>
    </source>
</evidence>
<gene>
    <name evidence="6" type="ORF">SAMN05443637_11033</name>
</gene>